<sequence>MNRFKRGIVEEASRTEIGRRGDVGREQRSDELKEYVVALAKPSSTQPLAKYQ</sequence>
<dbReference type="EMBL" id="AP004847">
    <property type="protein sequence ID" value="BAD28059.1"/>
    <property type="molecule type" value="Genomic_DNA"/>
</dbReference>
<name>Q6ETG1_ORYSJ</name>
<accession>Q6ETG1</accession>
<dbReference type="AlphaFoldDB" id="Q6ETG1"/>
<protein>
    <submittedName>
        <fullName evidence="1">Uncharacterized protein</fullName>
    </submittedName>
</protein>
<evidence type="ECO:0000313" key="2">
    <source>
        <dbReference type="Proteomes" id="UP000000763"/>
    </source>
</evidence>
<dbReference type="Proteomes" id="UP000000763">
    <property type="component" value="Chromosome 2"/>
</dbReference>
<gene>
    <name evidence="1" type="primary">OJ1298_H07.7</name>
</gene>
<organism evidence="1 2">
    <name type="scientific">Oryza sativa subsp. japonica</name>
    <name type="common">Rice</name>
    <dbReference type="NCBI Taxonomy" id="39947"/>
    <lineage>
        <taxon>Eukaryota</taxon>
        <taxon>Viridiplantae</taxon>
        <taxon>Streptophyta</taxon>
        <taxon>Embryophyta</taxon>
        <taxon>Tracheophyta</taxon>
        <taxon>Spermatophyta</taxon>
        <taxon>Magnoliopsida</taxon>
        <taxon>Liliopsida</taxon>
        <taxon>Poales</taxon>
        <taxon>Poaceae</taxon>
        <taxon>BOP clade</taxon>
        <taxon>Oryzoideae</taxon>
        <taxon>Oryzeae</taxon>
        <taxon>Oryzinae</taxon>
        <taxon>Oryza</taxon>
        <taxon>Oryza sativa</taxon>
    </lineage>
</organism>
<proteinExistence type="predicted"/>
<reference evidence="2" key="2">
    <citation type="journal article" date="2008" name="Nucleic Acids Res.">
        <title>The rice annotation project database (RAP-DB): 2008 update.</title>
        <authorList>
            <consortium name="The rice annotation project (RAP)"/>
        </authorList>
    </citation>
    <scope>GENOME REANNOTATION</scope>
    <source>
        <strain evidence="2">cv. Nipponbare</strain>
    </source>
</reference>
<evidence type="ECO:0000313" key="1">
    <source>
        <dbReference type="EMBL" id="BAD28059.1"/>
    </source>
</evidence>
<reference evidence="2" key="1">
    <citation type="journal article" date="2005" name="Nature">
        <title>The map-based sequence of the rice genome.</title>
        <authorList>
            <consortium name="International rice genome sequencing project (IRGSP)"/>
            <person name="Matsumoto T."/>
            <person name="Wu J."/>
            <person name="Kanamori H."/>
            <person name="Katayose Y."/>
            <person name="Fujisawa M."/>
            <person name="Namiki N."/>
            <person name="Mizuno H."/>
            <person name="Yamamoto K."/>
            <person name="Antonio B.A."/>
            <person name="Baba T."/>
            <person name="Sakata K."/>
            <person name="Nagamura Y."/>
            <person name="Aoki H."/>
            <person name="Arikawa K."/>
            <person name="Arita K."/>
            <person name="Bito T."/>
            <person name="Chiden Y."/>
            <person name="Fujitsuka N."/>
            <person name="Fukunaka R."/>
            <person name="Hamada M."/>
            <person name="Harada C."/>
            <person name="Hayashi A."/>
            <person name="Hijishita S."/>
            <person name="Honda M."/>
            <person name="Hosokawa S."/>
            <person name="Ichikawa Y."/>
            <person name="Idonuma A."/>
            <person name="Iijima M."/>
            <person name="Ikeda M."/>
            <person name="Ikeno M."/>
            <person name="Ito K."/>
            <person name="Ito S."/>
            <person name="Ito T."/>
            <person name="Ito Y."/>
            <person name="Ito Y."/>
            <person name="Iwabuchi A."/>
            <person name="Kamiya K."/>
            <person name="Karasawa W."/>
            <person name="Kurita K."/>
            <person name="Katagiri S."/>
            <person name="Kikuta A."/>
            <person name="Kobayashi H."/>
            <person name="Kobayashi N."/>
            <person name="Machita K."/>
            <person name="Maehara T."/>
            <person name="Masukawa M."/>
            <person name="Mizubayashi T."/>
            <person name="Mukai Y."/>
            <person name="Nagasaki H."/>
            <person name="Nagata Y."/>
            <person name="Naito S."/>
            <person name="Nakashima M."/>
            <person name="Nakama Y."/>
            <person name="Nakamichi Y."/>
            <person name="Nakamura M."/>
            <person name="Meguro A."/>
            <person name="Negishi M."/>
            <person name="Ohta I."/>
            <person name="Ohta T."/>
            <person name="Okamoto M."/>
            <person name="Ono N."/>
            <person name="Saji S."/>
            <person name="Sakaguchi M."/>
            <person name="Sakai K."/>
            <person name="Shibata M."/>
            <person name="Shimokawa T."/>
            <person name="Song J."/>
            <person name="Takazaki Y."/>
            <person name="Terasawa K."/>
            <person name="Tsugane M."/>
            <person name="Tsuji K."/>
            <person name="Ueda S."/>
            <person name="Waki K."/>
            <person name="Yamagata H."/>
            <person name="Yamamoto M."/>
            <person name="Yamamoto S."/>
            <person name="Yamane H."/>
            <person name="Yoshiki S."/>
            <person name="Yoshihara R."/>
            <person name="Yukawa K."/>
            <person name="Zhong H."/>
            <person name="Yano M."/>
            <person name="Yuan Q."/>
            <person name="Ouyang S."/>
            <person name="Liu J."/>
            <person name="Jones K.M."/>
            <person name="Gansberger K."/>
            <person name="Moffat K."/>
            <person name="Hill J."/>
            <person name="Bera J."/>
            <person name="Fadrosh D."/>
            <person name="Jin S."/>
            <person name="Johri S."/>
            <person name="Kim M."/>
            <person name="Overton L."/>
            <person name="Reardon M."/>
            <person name="Tsitrin T."/>
            <person name="Vuong H."/>
            <person name="Weaver B."/>
            <person name="Ciecko A."/>
            <person name="Tallon L."/>
            <person name="Jackson J."/>
            <person name="Pai G."/>
            <person name="Aken S.V."/>
            <person name="Utterback T."/>
            <person name="Reidmuller S."/>
            <person name="Feldblyum T."/>
            <person name="Hsiao J."/>
            <person name="Zismann V."/>
            <person name="Iobst S."/>
            <person name="de Vazeille A.R."/>
            <person name="Buell C.R."/>
            <person name="Ying K."/>
            <person name="Li Y."/>
            <person name="Lu T."/>
            <person name="Huang Y."/>
            <person name="Zhao Q."/>
            <person name="Feng Q."/>
            <person name="Zhang L."/>
            <person name="Zhu J."/>
            <person name="Weng Q."/>
            <person name="Mu J."/>
            <person name="Lu Y."/>
            <person name="Fan D."/>
            <person name="Liu Y."/>
            <person name="Guan J."/>
            <person name="Zhang Y."/>
            <person name="Yu S."/>
            <person name="Liu X."/>
            <person name="Zhang Y."/>
            <person name="Hong G."/>
            <person name="Han B."/>
            <person name="Choisne N."/>
            <person name="Demange N."/>
            <person name="Orjeda G."/>
            <person name="Samain S."/>
            <person name="Cattolico L."/>
            <person name="Pelletier E."/>
            <person name="Couloux A."/>
            <person name="Segurens B."/>
            <person name="Wincker P."/>
            <person name="D'Hont A."/>
            <person name="Scarpelli C."/>
            <person name="Weissenbach J."/>
            <person name="Salanoubat M."/>
            <person name="Quetier F."/>
            <person name="Yu Y."/>
            <person name="Kim H.R."/>
            <person name="Rambo T."/>
            <person name="Currie J."/>
            <person name="Collura K."/>
            <person name="Luo M."/>
            <person name="Yang T."/>
            <person name="Ammiraju J.S.S."/>
            <person name="Engler F."/>
            <person name="Soderlund C."/>
            <person name="Wing R.A."/>
            <person name="Palmer L.E."/>
            <person name="de la Bastide M."/>
            <person name="Spiegel L."/>
            <person name="Nascimento L."/>
            <person name="Zutavern T."/>
            <person name="O'Shaughnessy A."/>
            <person name="Dike S."/>
            <person name="Dedhia N."/>
            <person name="Preston R."/>
            <person name="Balija V."/>
            <person name="McCombie W.R."/>
            <person name="Chow T."/>
            <person name="Chen H."/>
            <person name="Chung M."/>
            <person name="Chen C."/>
            <person name="Shaw J."/>
            <person name="Wu H."/>
            <person name="Hsiao K."/>
            <person name="Chao Y."/>
            <person name="Chu M."/>
            <person name="Cheng C."/>
            <person name="Hour A."/>
            <person name="Lee P."/>
            <person name="Lin S."/>
            <person name="Lin Y."/>
            <person name="Liou J."/>
            <person name="Liu S."/>
            <person name="Hsing Y."/>
            <person name="Raghuvanshi S."/>
            <person name="Mohanty A."/>
            <person name="Bharti A.K."/>
            <person name="Gaur A."/>
            <person name="Gupta V."/>
            <person name="Kumar D."/>
            <person name="Ravi V."/>
            <person name="Vij S."/>
            <person name="Kapur A."/>
            <person name="Khurana P."/>
            <person name="Khurana P."/>
            <person name="Khurana J.P."/>
            <person name="Tyagi A.K."/>
            <person name="Gaikwad K."/>
            <person name="Singh A."/>
            <person name="Dalal V."/>
            <person name="Srivastava S."/>
            <person name="Dixit A."/>
            <person name="Pal A.K."/>
            <person name="Ghazi I.A."/>
            <person name="Yadav M."/>
            <person name="Pandit A."/>
            <person name="Bhargava A."/>
            <person name="Sureshbabu K."/>
            <person name="Batra K."/>
            <person name="Sharma T.R."/>
            <person name="Mohapatra T."/>
            <person name="Singh N.K."/>
            <person name="Messing J."/>
            <person name="Nelson A.B."/>
            <person name="Fuks G."/>
            <person name="Kavchok S."/>
            <person name="Keizer G."/>
            <person name="Linton E."/>
            <person name="Llaca V."/>
            <person name="Song R."/>
            <person name="Tanyolac B."/>
            <person name="Young S."/>
            <person name="Ho-Il K."/>
            <person name="Hahn J.H."/>
            <person name="Sangsakoo G."/>
            <person name="Vanavichit A."/>
            <person name="de Mattos Luiz.A.T."/>
            <person name="Zimmer P.D."/>
            <person name="Malone G."/>
            <person name="Dellagostin O."/>
            <person name="de Oliveira A.C."/>
            <person name="Bevan M."/>
            <person name="Bancroft I."/>
            <person name="Minx P."/>
            <person name="Cordum H."/>
            <person name="Wilson R."/>
            <person name="Cheng Z."/>
            <person name="Jin W."/>
            <person name="Jiang J."/>
            <person name="Leong S.A."/>
            <person name="Iwama H."/>
            <person name="Gojobori T."/>
            <person name="Itoh T."/>
            <person name="Niimura Y."/>
            <person name="Fujii Y."/>
            <person name="Habara T."/>
            <person name="Sakai H."/>
            <person name="Sato Y."/>
            <person name="Wilson G."/>
            <person name="Kumar K."/>
            <person name="McCouch S."/>
            <person name="Juretic N."/>
            <person name="Hoen D."/>
            <person name="Wright S."/>
            <person name="Bruskiewich R."/>
            <person name="Bureau T."/>
            <person name="Miyao A."/>
            <person name="Hirochika H."/>
            <person name="Nishikawa T."/>
            <person name="Kadowaki K."/>
            <person name="Sugiura M."/>
            <person name="Burr B."/>
            <person name="Sasaki T."/>
        </authorList>
    </citation>
    <scope>NUCLEOTIDE SEQUENCE [LARGE SCALE GENOMIC DNA]</scope>
    <source>
        <strain evidence="2">cv. Nipponbare</strain>
    </source>
</reference>